<feature type="non-terminal residue" evidence="1">
    <location>
        <position position="63"/>
    </location>
</feature>
<keyword evidence="2" id="KW-1185">Reference proteome</keyword>
<dbReference type="InParanoid" id="A0A2P5BBG5"/>
<accession>A0A2P5BBG5</accession>
<sequence length="63" mass="7158">MDKTLFWNSVPTVNESTLTTFPNNIVLMYLDKFRSKRWDILSRSVATNTGGTLTKASVFSVKE</sequence>
<gene>
    <name evidence="1" type="ORF">TorRG33x02_326870</name>
</gene>
<name>A0A2P5BBG5_TREOI</name>
<proteinExistence type="predicted"/>
<comment type="caution">
    <text evidence="1">The sequence shown here is derived from an EMBL/GenBank/DDBJ whole genome shotgun (WGS) entry which is preliminary data.</text>
</comment>
<evidence type="ECO:0000313" key="2">
    <source>
        <dbReference type="Proteomes" id="UP000237000"/>
    </source>
</evidence>
<reference evidence="2" key="1">
    <citation type="submission" date="2016-06" db="EMBL/GenBank/DDBJ databases">
        <title>Parallel loss of symbiosis genes in relatives of nitrogen-fixing non-legume Parasponia.</title>
        <authorList>
            <person name="Van Velzen R."/>
            <person name="Holmer R."/>
            <person name="Bu F."/>
            <person name="Rutten L."/>
            <person name="Van Zeijl A."/>
            <person name="Liu W."/>
            <person name="Santuari L."/>
            <person name="Cao Q."/>
            <person name="Sharma T."/>
            <person name="Shen D."/>
            <person name="Roswanjaya Y."/>
            <person name="Wardhani T."/>
            <person name="Kalhor M.S."/>
            <person name="Jansen J."/>
            <person name="Van den Hoogen J."/>
            <person name="Gungor B."/>
            <person name="Hartog M."/>
            <person name="Hontelez J."/>
            <person name="Verver J."/>
            <person name="Yang W.-C."/>
            <person name="Schijlen E."/>
            <person name="Repin R."/>
            <person name="Schilthuizen M."/>
            <person name="Schranz E."/>
            <person name="Heidstra R."/>
            <person name="Miyata K."/>
            <person name="Fedorova E."/>
            <person name="Kohlen W."/>
            <person name="Bisseling T."/>
            <person name="Smit S."/>
            <person name="Geurts R."/>
        </authorList>
    </citation>
    <scope>NUCLEOTIDE SEQUENCE [LARGE SCALE GENOMIC DNA]</scope>
    <source>
        <strain evidence="2">cv. RG33-2</strain>
    </source>
</reference>
<organism evidence="1 2">
    <name type="scientific">Trema orientale</name>
    <name type="common">Charcoal tree</name>
    <name type="synonym">Celtis orientalis</name>
    <dbReference type="NCBI Taxonomy" id="63057"/>
    <lineage>
        <taxon>Eukaryota</taxon>
        <taxon>Viridiplantae</taxon>
        <taxon>Streptophyta</taxon>
        <taxon>Embryophyta</taxon>
        <taxon>Tracheophyta</taxon>
        <taxon>Spermatophyta</taxon>
        <taxon>Magnoliopsida</taxon>
        <taxon>eudicotyledons</taxon>
        <taxon>Gunneridae</taxon>
        <taxon>Pentapetalae</taxon>
        <taxon>rosids</taxon>
        <taxon>fabids</taxon>
        <taxon>Rosales</taxon>
        <taxon>Cannabaceae</taxon>
        <taxon>Trema</taxon>
    </lineage>
</organism>
<dbReference type="EMBL" id="JXTC01000560">
    <property type="protein sequence ID" value="PON46120.1"/>
    <property type="molecule type" value="Genomic_DNA"/>
</dbReference>
<dbReference type="AlphaFoldDB" id="A0A2P5BBG5"/>
<evidence type="ECO:0000313" key="1">
    <source>
        <dbReference type="EMBL" id="PON46120.1"/>
    </source>
</evidence>
<protein>
    <submittedName>
        <fullName evidence="1">Uncharacterized protein</fullName>
    </submittedName>
</protein>
<dbReference type="Proteomes" id="UP000237000">
    <property type="component" value="Unassembled WGS sequence"/>
</dbReference>